<dbReference type="Pfam" id="PF13460">
    <property type="entry name" value="NAD_binding_10"/>
    <property type="match status" value="1"/>
</dbReference>
<evidence type="ECO:0000259" key="1">
    <source>
        <dbReference type="Pfam" id="PF13460"/>
    </source>
</evidence>
<protein>
    <submittedName>
        <fullName evidence="2">NAD-dependent dehydratase</fullName>
    </submittedName>
    <submittedName>
        <fullName evidence="3">Uncharacterized protein YbjT (DUF2867 family)</fullName>
    </submittedName>
</protein>
<reference evidence="2 5" key="2">
    <citation type="submission" date="2021-01" db="EMBL/GenBank/DDBJ databases">
        <title>Whole genome shotgun sequence of Cellulomonas oligotrophica NBRC 109435.</title>
        <authorList>
            <person name="Komaki H."/>
            <person name="Tamura T."/>
        </authorList>
    </citation>
    <scope>NUCLEOTIDE SEQUENCE [LARGE SCALE GENOMIC DNA]</scope>
    <source>
        <strain evidence="2 5">NBRC 109435</strain>
    </source>
</reference>
<dbReference type="AlphaFoldDB" id="A0A7Y9FIY7"/>
<dbReference type="PANTHER" id="PTHR15020">
    <property type="entry name" value="FLAVIN REDUCTASE-RELATED"/>
    <property type="match status" value="1"/>
</dbReference>
<dbReference type="SUPFAM" id="SSF51735">
    <property type="entry name" value="NAD(P)-binding Rossmann-fold domains"/>
    <property type="match status" value="1"/>
</dbReference>
<organism evidence="3 4">
    <name type="scientific">Cellulomonas oligotrophica</name>
    <dbReference type="NCBI Taxonomy" id="931536"/>
    <lineage>
        <taxon>Bacteria</taxon>
        <taxon>Bacillati</taxon>
        <taxon>Actinomycetota</taxon>
        <taxon>Actinomycetes</taxon>
        <taxon>Micrococcales</taxon>
        <taxon>Cellulomonadaceae</taxon>
        <taxon>Cellulomonas</taxon>
    </lineage>
</organism>
<dbReference type="EMBL" id="BONN01000003">
    <property type="protein sequence ID" value="GIG32348.1"/>
    <property type="molecule type" value="Genomic_DNA"/>
</dbReference>
<evidence type="ECO:0000313" key="3">
    <source>
        <dbReference type="EMBL" id="NYD86866.1"/>
    </source>
</evidence>
<dbReference type="CDD" id="cd05243">
    <property type="entry name" value="SDR_a5"/>
    <property type="match status" value="1"/>
</dbReference>
<proteinExistence type="predicted"/>
<dbReference type="EMBL" id="JACCBK010000001">
    <property type="protein sequence ID" value="NYD86866.1"/>
    <property type="molecule type" value="Genomic_DNA"/>
</dbReference>
<dbReference type="Gene3D" id="3.40.50.720">
    <property type="entry name" value="NAD(P)-binding Rossmann-like Domain"/>
    <property type="match status" value="1"/>
</dbReference>
<dbReference type="PANTHER" id="PTHR15020:SF50">
    <property type="entry name" value="UPF0659 PROTEIN YMR090W"/>
    <property type="match status" value="1"/>
</dbReference>
<dbReference type="RefSeq" id="WP_140459362.1">
    <property type="nucleotide sequence ID" value="NZ_BAABFI010000001.1"/>
</dbReference>
<evidence type="ECO:0000313" key="4">
    <source>
        <dbReference type="Proteomes" id="UP000577956"/>
    </source>
</evidence>
<dbReference type="InterPro" id="IPR016040">
    <property type="entry name" value="NAD(P)-bd_dom"/>
</dbReference>
<sequence>MRVAIVGGHGQIARHLLPLLLARGDTVVPLVRRQEHADELALAGATPAILDLESADVDGFAAALAGADAVVFAAGAGPDGDVARKRTVDLEGSTKSVDGARRAGVQRFVQVSAIGVDEPVGPDAGEVWAAYVTAKRDADRYLRASGLDWTIVRPGRLTDDPGTARVALAEKVEPGDVPRADVALVLAAVLAEPSTVGRQVELVGGHLRVDEAIAAL</sequence>
<dbReference type="Proteomes" id="UP000577956">
    <property type="component" value="Unassembled WGS sequence"/>
</dbReference>
<accession>A0A7Y9FIY7</accession>
<comment type="caution">
    <text evidence="3">The sequence shown here is derived from an EMBL/GenBank/DDBJ whole genome shotgun (WGS) entry which is preliminary data.</text>
</comment>
<dbReference type="Proteomes" id="UP000618382">
    <property type="component" value="Unassembled WGS sequence"/>
</dbReference>
<evidence type="ECO:0000313" key="2">
    <source>
        <dbReference type="EMBL" id="GIG32348.1"/>
    </source>
</evidence>
<evidence type="ECO:0000313" key="5">
    <source>
        <dbReference type="Proteomes" id="UP000618382"/>
    </source>
</evidence>
<keyword evidence="5" id="KW-1185">Reference proteome</keyword>
<feature type="domain" description="NAD(P)-binding" evidence="1">
    <location>
        <begin position="7"/>
        <end position="193"/>
    </location>
</feature>
<reference evidence="3 4" key="1">
    <citation type="submission" date="2020-07" db="EMBL/GenBank/DDBJ databases">
        <title>Sequencing the genomes of 1000 actinobacteria strains.</title>
        <authorList>
            <person name="Klenk H.-P."/>
        </authorList>
    </citation>
    <scope>NUCLEOTIDE SEQUENCE [LARGE SCALE GENOMIC DNA]</scope>
    <source>
        <strain evidence="3 4">DSM 24482</strain>
    </source>
</reference>
<gene>
    <name evidence="3" type="ORF">BKA21_002415</name>
    <name evidence="2" type="ORF">Col01nite_15070</name>
</gene>
<dbReference type="InterPro" id="IPR036291">
    <property type="entry name" value="NAD(P)-bd_dom_sf"/>
</dbReference>
<name>A0A7Y9FIY7_9CELL</name>